<evidence type="ECO:0000313" key="1">
    <source>
        <dbReference type="EMBL" id="MEZ6851970.1"/>
    </source>
</evidence>
<dbReference type="Proteomes" id="UP000184001">
    <property type="component" value="Unassembled WGS sequence"/>
</dbReference>
<name>A0A8G2C795_9BACT</name>
<dbReference type="EMBL" id="JBFSOO010000001">
    <property type="protein sequence ID" value="MEZ6851970.1"/>
    <property type="molecule type" value="Genomic_DNA"/>
</dbReference>
<evidence type="ECO:0000313" key="3">
    <source>
        <dbReference type="Proteomes" id="UP000184001"/>
    </source>
</evidence>
<dbReference type="RefSeq" id="WP_020001543.1">
    <property type="nucleotide sequence ID" value="NZ_CP192217.1"/>
</dbReference>
<evidence type="ECO:0000313" key="4">
    <source>
        <dbReference type="Proteomes" id="UP001568358"/>
    </source>
</evidence>
<evidence type="ECO:0000313" key="2">
    <source>
        <dbReference type="EMBL" id="SHI59472.1"/>
    </source>
</evidence>
<reference evidence="1 4" key="2">
    <citation type="submission" date="2024-07" db="EMBL/GenBank/DDBJ databases">
        <title>Active virus-host system and metabolic interactions in a Lokiarchaeon culture.</title>
        <authorList>
            <person name="Ponce Toledo R.I."/>
            <person name="Rodrigues Oliveira T."/>
            <person name="Schleper C."/>
        </authorList>
    </citation>
    <scope>NUCLEOTIDE SEQUENCE [LARGE SCALE GENOMIC DNA]</scope>
    <source>
        <strain evidence="1 4">B35</strain>
    </source>
</reference>
<dbReference type="AlphaFoldDB" id="A0A8G2C795"/>
<keyword evidence="4" id="KW-1185">Reference proteome</keyword>
<reference evidence="2 3" key="1">
    <citation type="submission" date="2016-11" db="EMBL/GenBank/DDBJ databases">
        <authorList>
            <person name="Varghese N."/>
            <person name="Submissions S."/>
        </authorList>
    </citation>
    <scope>NUCLEOTIDE SEQUENCE [LARGE SCALE GENOMIC DNA]</scope>
    <source>
        <strain evidence="2 3">DSM 17919</strain>
    </source>
</reference>
<dbReference type="Gene3D" id="1.10.1660.10">
    <property type="match status" value="1"/>
</dbReference>
<gene>
    <name evidence="1" type="ORF">AB2Z07_00210</name>
    <name evidence="2" type="ORF">SAMN05660830_00406</name>
</gene>
<dbReference type="Proteomes" id="UP001568358">
    <property type="component" value="Unassembled WGS sequence"/>
</dbReference>
<sequence length="109" mass="12614">MSRTILELQAISEELPVQSDRIAWAQFLELTGIHPSKLGELLEMEWIIPVKAANEYYLFTRKDVFRVRKLLRICKDFSLTATGGSIIIDLLERVEELERKVHELESGVE</sequence>
<organism evidence="2 3">
    <name type="scientific">Halodesulfovibrio aestuarii</name>
    <dbReference type="NCBI Taxonomy" id="126333"/>
    <lineage>
        <taxon>Bacteria</taxon>
        <taxon>Pseudomonadati</taxon>
        <taxon>Thermodesulfobacteriota</taxon>
        <taxon>Desulfovibrionia</taxon>
        <taxon>Desulfovibrionales</taxon>
        <taxon>Desulfovibrionaceae</taxon>
        <taxon>Halodesulfovibrio</taxon>
    </lineage>
</organism>
<dbReference type="Pfam" id="PF13591">
    <property type="entry name" value="MerR_2"/>
    <property type="match status" value="1"/>
</dbReference>
<protein>
    <submittedName>
        <fullName evidence="1">Chaperone modulator CbpM</fullName>
    </submittedName>
    <submittedName>
        <fullName evidence="2">Chaperone modulatory protein CbpM</fullName>
    </submittedName>
</protein>
<comment type="caution">
    <text evidence="2">The sequence shown here is derived from an EMBL/GenBank/DDBJ whole genome shotgun (WGS) entry which is preliminary data.</text>
</comment>
<proteinExistence type="predicted"/>
<accession>A0A8G2C795</accession>
<dbReference type="EMBL" id="FQZR01000002">
    <property type="protein sequence ID" value="SHI59472.1"/>
    <property type="molecule type" value="Genomic_DNA"/>
</dbReference>